<keyword evidence="5" id="KW-1185">Reference proteome</keyword>
<feature type="region of interest" description="Disordered" evidence="1">
    <location>
        <begin position="434"/>
        <end position="475"/>
    </location>
</feature>
<feature type="domain" description="DUF4283" evidence="2">
    <location>
        <begin position="33"/>
        <end position="114"/>
    </location>
</feature>
<dbReference type="InterPro" id="IPR025558">
    <property type="entry name" value="DUF4283"/>
</dbReference>
<dbReference type="Pfam" id="PF14111">
    <property type="entry name" value="DUF4283"/>
    <property type="match status" value="1"/>
</dbReference>
<proteinExistence type="predicted"/>
<evidence type="ECO:0000313" key="4">
    <source>
        <dbReference type="EMBL" id="KAL0008571.1"/>
    </source>
</evidence>
<dbReference type="AlphaFoldDB" id="A0AAW2DIV0"/>
<feature type="domain" description="Zinc knuckle CX2CX4HX4C" evidence="3">
    <location>
        <begin position="177"/>
        <end position="222"/>
    </location>
</feature>
<protein>
    <recommendedName>
        <fullName evidence="6">CCHC-type domain-containing protein</fullName>
    </recommendedName>
</protein>
<dbReference type="PANTHER" id="PTHR31286:SF178">
    <property type="entry name" value="DUF4283 DOMAIN-CONTAINING PROTEIN"/>
    <property type="match status" value="1"/>
</dbReference>
<dbReference type="InterPro" id="IPR025836">
    <property type="entry name" value="Zn_knuckle_CX2CX4HX4C"/>
</dbReference>
<sequence length="475" mass="53196">MEDDVIEGMGNIQLTTDEEEVIAISTAGRLEAIESCSLSLIGKFLTCKPFNKRAAKTTIRRAWGMDEGLQILEIDPNLFQFKFQSEFDMNRIIRGGPWTFDNQLLMIQRWKKGMTVKNIRLEYASLWVQIWGAPLDMFSPQVASEIGNRLGIVEEVERRRRQDELNFFMRVRVALPIAKPLRRGAYIADLDGARTWVKFKYERLPLFCYYCGFLGHDLKHCAKHFAAQKSGEGMEYQYGEWMKANGGRSRSPSKRGMGKTEAGGAMDESEDMLRLNETKLRCGRWKTKVTEQTQTGFSGDRSDNGRPDMEKSVIPGAVTEIQEVESVDNGDCAYVKDGNAVNVGIDSGSVRDNSNKESNPITETCTLVSTTAEVDDNSTLNLRGNKERLMNPISNGLPLVRPKATWTRVNRMDFGLSGFTKNLVLSTLGKREAPQNAAPNLEGNQSAPSLKRGRIGEADLDEISAGVESHPCRKQ</sequence>
<evidence type="ECO:0000259" key="3">
    <source>
        <dbReference type="Pfam" id="PF14392"/>
    </source>
</evidence>
<reference evidence="4 5" key="1">
    <citation type="submission" date="2024-01" db="EMBL/GenBank/DDBJ databases">
        <title>A telomere-to-telomere, gap-free genome of sweet tea (Lithocarpus litseifolius).</title>
        <authorList>
            <person name="Zhou J."/>
        </authorList>
    </citation>
    <scope>NUCLEOTIDE SEQUENCE [LARGE SCALE GENOMIC DNA]</scope>
    <source>
        <strain evidence="4">Zhou-2022a</strain>
        <tissue evidence="4">Leaf</tissue>
    </source>
</reference>
<evidence type="ECO:0008006" key="6">
    <source>
        <dbReference type="Google" id="ProtNLM"/>
    </source>
</evidence>
<dbReference type="PANTHER" id="PTHR31286">
    <property type="entry name" value="GLYCINE-RICH CELL WALL STRUCTURAL PROTEIN 1.8-LIKE"/>
    <property type="match status" value="1"/>
</dbReference>
<feature type="region of interest" description="Disordered" evidence="1">
    <location>
        <begin position="245"/>
        <end position="270"/>
    </location>
</feature>
<evidence type="ECO:0000256" key="1">
    <source>
        <dbReference type="SAM" id="MobiDB-lite"/>
    </source>
</evidence>
<dbReference type="Proteomes" id="UP001459277">
    <property type="component" value="Unassembled WGS sequence"/>
</dbReference>
<gene>
    <name evidence="4" type="ORF">SO802_010073</name>
</gene>
<name>A0AAW2DIV0_9ROSI</name>
<dbReference type="Pfam" id="PF14392">
    <property type="entry name" value="zf-CCHC_4"/>
    <property type="match status" value="1"/>
</dbReference>
<evidence type="ECO:0000259" key="2">
    <source>
        <dbReference type="Pfam" id="PF14111"/>
    </source>
</evidence>
<accession>A0AAW2DIV0</accession>
<organism evidence="4 5">
    <name type="scientific">Lithocarpus litseifolius</name>
    <dbReference type="NCBI Taxonomy" id="425828"/>
    <lineage>
        <taxon>Eukaryota</taxon>
        <taxon>Viridiplantae</taxon>
        <taxon>Streptophyta</taxon>
        <taxon>Embryophyta</taxon>
        <taxon>Tracheophyta</taxon>
        <taxon>Spermatophyta</taxon>
        <taxon>Magnoliopsida</taxon>
        <taxon>eudicotyledons</taxon>
        <taxon>Gunneridae</taxon>
        <taxon>Pentapetalae</taxon>
        <taxon>rosids</taxon>
        <taxon>fabids</taxon>
        <taxon>Fagales</taxon>
        <taxon>Fagaceae</taxon>
        <taxon>Lithocarpus</taxon>
    </lineage>
</organism>
<comment type="caution">
    <text evidence="4">The sequence shown here is derived from an EMBL/GenBank/DDBJ whole genome shotgun (WGS) entry which is preliminary data.</text>
</comment>
<dbReference type="InterPro" id="IPR040256">
    <property type="entry name" value="At4g02000-like"/>
</dbReference>
<dbReference type="EMBL" id="JAZDWU010000003">
    <property type="protein sequence ID" value="KAL0008571.1"/>
    <property type="molecule type" value="Genomic_DNA"/>
</dbReference>
<evidence type="ECO:0000313" key="5">
    <source>
        <dbReference type="Proteomes" id="UP001459277"/>
    </source>
</evidence>